<gene>
    <name evidence="1" type="ORF">MNBD_ALPHA08-2168</name>
</gene>
<organism evidence="1">
    <name type="scientific">hydrothermal vent metagenome</name>
    <dbReference type="NCBI Taxonomy" id="652676"/>
    <lineage>
        <taxon>unclassified sequences</taxon>
        <taxon>metagenomes</taxon>
        <taxon>ecological metagenomes</taxon>
    </lineage>
</organism>
<proteinExistence type="predicted"/>
<accession>A0A3B0RIC6</accession>
<evidence type="ECO:0008006" key="2">
    <source>
        <dbReference type="Google" id="ProtNLM"/>
    </source>
</evidence>
<sequence>SESFSVNFSSFVFLGTVHAFVEAQRTAMTHLYKKRKAMEFIYDNQQKSKIPADIMHPSSRTLFRFWEAARGEMAAAKKQDLDLRKVAKILPNLSILERDAATQIYQWRLAGTGICRLWGQELTGNDVLSGWPDFERQTMLSGFDMIVASLQPCVARFKAISSLGTEIGIEFIGFPIQDTNSGAIQILAAVVPFQTPDWLGTQTLVNFEISSMRKIWTESLPDDQLGTSRTSEFTRQAKTPPFLKIIDGGRP</sequence>
<dbReference type="PIRSF" id="PIRSF031878">
    <property type="entry name" value="UCP031878"/>
    <property type="match status" value="1"/>
</dbReference>
<evidence type="ECO:0000313" key="1">
    <source>
        <dbReference type="EMBL" id="VAV88596.1"/>
    </source>
</evidence>
<reference evidence="1" key="1">
    <citation type="submission" date="2018-06" db="EMBL/GenBank/DDBJ databases">
        <authorList>
            <person name="Zhirakovskaya E."/>
        </authorList>
    </citation>
    <scope>NUCLEOTIDE SEQUENCE</scope>
</reference>
<protein>
    <recommendedName>
        <fullName evidence="2">PAS domain-containing protein</fullName>
    </recommendedName>
</protein>
<name>A0A3B0RIC6_9ZZZZ</name>
<dbReference type="InterPro" id="IPR009922">
    <property type="entry name" value="DUF1457"/>
</dbReference>
<dbReference type="Pfam" id="PF07310">
    <property type="entry name" value="PAS_5"/>
    <property type="match status" value="1"/>
</dbReference>
<feature type="non-terminal residue" evidence="1">
    <location>
        <position position="1"/>
    </location>
</feature>
<dbReference type="EMBL" id="UOEC01000048">
    <property type="protein sequence ID" value="VAV88596.1"/>
    <property type="molecule type" value="Genomic_DNA"/>
</dbReference>
<dbReference type="AlphaFoldDB" id="A0A3B0RIC6"/>